<reference evidence="2" key="1">
    <citation type="submission" date="2023-07" db="EMBL/GenBank/DDBJ databases">
        <title>Chromosome-level Genome Assembly of Striped Snakehead (Channa striata).</title>
        <authorList>
            <person name="Liu H."/>
        </authorList>
    </citation>
    <scope>NUCLEOTIDE SEQUENCE</scope>
    <source>
        <strain evidence="2">Gz</strain>
        <tissue evidence="2">Muscle</tissue>
    </source>
</reference>
<dbReference type="Proteomes" id="UP001187415">
    <property type="component" value="Unassembled WGS sequence"/>
</dbReference>
<keyword evidence="3" id="KW-1185">Reference proteome</keyword>
<feature type="region of interest" description="Disordered" evidence="1">
    <location>
        <begin position="56"/>
        <end position="99"/>
    </location>
</feature>
<name>A0AA88IJF0_CHASR</name>
<evidence type="ECO:0000313" key="2">
    <source>
        <dbReference type="EMBL" id="KAK2812709.1"/>
    </source>
</evidence>
<sequence>MEVSVEFWGSTPGHPPAEPPVDLCVSSFPDNQRREAALLGVPGARNLLCRSTRGTKPTLPEYQGHETYSKPSFGNVGLRRGRAPPVRFPSPRGAPDGPFRRCPEPPVVLFDARFPVAHLTLPLTDWQPRPAIGGPRRPASRWCSGGRFLRPAGRPPWPGGPRAEGPANPSAFLPGERSVARPRRPSAPAVLPRSPRPGRPPLPREEGGDAARRTPRASGKHVVSQTLTRGSGGPPHRVGRTASLGARLGGRPQCKVGLRPPGRCHPGLPG</sequence>
<dbReference type="EMBL" id="JAUPFM010000120">
    <property type="protein sequence ID" value="KAK2812709.1"/>
    <property type="molecule type" value="Genomic_DNA"/>
</dbReference>
<proteinExistence type="predicted"/>
<evidence type="ECO:0000313" key="3">
    <source>
        <dbReference type="Proteomes" id="UP001187415"/>
    </source>
</evidence>
<feature type="compositionally biased region" description="Basic and acidic residues" evidence="1">
    <location>
        <begin position="202"/>
        <end position="212"/>
    </location>
</feature>
<evidence type="ECO:0000256" key="1">
    <source>
        <dbReference type="SAM" id="MobiDB-lite"/>
    </source>
</evidence>
<dbReference type="AlphaFoldDB" id="A0AA88IJF0"/>
<comment type="caution">
    <text evidence="2">The sequence shown here is derived from an EMBL/GenBank/DDBJ whole genome shotgun (WGS) entry which is preliminary data.</text>
</comment>
<feature type="compositionally biased region" description="Low complexity" evidence="1">
    <location>
        <begin position="128"/>
        <end position="141"/>
    </location>
</feature>
<feature type="region of interest" description="Disordered" evidence="1">
    <location>
        <begin position="1"/>
        <end position="21"/>
    </location>
</feature>
<organism evidence="2 3">
    <name type="scientific">Channa striata</name>
    <name type="common">Snakehead murrel</name>
    <name type="synonym">Ophicephalus striatus</name>
    <dbReference type="NCBI Taxonomy" id="64152"/>
    <lineage>
        <taxon>Eukaryota</taxon>
        <taxon>Metazoa</taxon>
        <taxon>Chordata</taxon>
        <taxon>Craniata</taxon>
        <taxon>Vertebrata</taxon>
        <taxon>Euteleostomi</taxon>
        <taxon>Actinopterygii</taxon>
        <taxon>Neopterygii</taxon>
        <taxon>Teleostei</taxon>
        <taxon>Neoteleostei</taxon>
        <taxon>Acanthomorphata</taxon>
        <taxon>Anabantaria</taxon>
        <taxon>Anabantiformes</taxon>
        <taxon>Channoidei</taxon>
        <taxon>Channidae</taxon>
        <taxon>Channa</taxon>
    </lineage>
</organism>
<gene>
    <name evidence="2" type="ORF">Q5P01_000974</name>
</gene>
<accession>A0AA88IJF0</accession>
<feature type="region of interest" description="Disordered" evidence="1">
    <location>
        <begin position="126"/>
        <end position="270"/>
    </location>
</feature>
<protein>
    <submittedName>
        <fullName evidence="2">Uncharacterized protein</fullName>
    </submittedName>
</protein>